<dbReference type="PANTHER" id="PTHR24177:SF365">
    <property type="entry name" value="ANKYRIN REPEAT-CONTAINING PROTEIN NPR4-LIKE ISOFORM X1"/>
    <property type="match status" value="1"/>
</dbReference>
<dbReference type="SUPFAM" id="SSF48403">
    <property type="entry name" value="Ankyrin repeat"/>
    <property type="match status" value="1"/>
</dbReference>
<keyword evidence="2" id="KW-0732">Signal</keyword>
<keyword evidence="4" id="KW-1185">Reference proteome</keyword>
<dbReference type="InterPro" id="IPR036770">
    <property type="entry name" value="Ankyrin_rpt-contain_sf"/>
</dbReference>
<proteinExistence type="predicted"/>
<evidence type="ECO:0000313" key="4">
    <source>
        <dbReference type="Proteomes" id="UP001177140"/>
    </source>
</evidence>
<dbReference type="SMART" id="SM00248">
    <property type="entry name" value="ANK"/>
    <property type="match status" value="3"/>
</dbReference>
<dbReference type="EMBL" id="JAJJMA010114058">
    <property type="protein sequence ID" value="MCL7031613.1"/>
    <property type="molecule type" value="Genomic_DNA"/>
</dbReference>
<dbReference type="AlphaFoldDB" id="A0AA41SBU6"/>
<dbReference type="PROSITE" id="PS50088">
    <property type="entry name" value="ANK_REPEAT"/>
    <property type="match status" value="1"/>
</dbReference>
<dbReference type="GO" id="GO:0016020">
    <property type="term" value="C:membrane"/>
    <property type="evidence" value="ECO:0007669"/>
    <property type="project" value="TreeGrafter"/>
</dbReference>
<dbReference type="PANTHER" id="PTHR24177">
    <property type="entry name" value="CASKIN"/>
    <property type="match status" value="1"/>
</dbReference>
<evidence type="ECO:0000256" key="2">
    <source>
        <dbReference type="SAM" id="SignalP"/>
    </source>
</evidence>
<feature type="non-terminal residue" evidence="3">
    <location>
        <position position="367"/>
    </location>
</feature>
<keyword evidence="1" id="KW-0040">ANK repeat</keyword>
<reference evidence="3" key="1">
    <citation type="submission" date="2022-03" db="EMBL/GenBank/DDBJ databases">
        <title>A functionally conserved STORR gene fusion in Papaver species that diverged 16.8 million years ago.</title>
        <authorList>
            <person name="Catania T."/>
        </authorList>
    </citation>
    <scope>NUCLEOTIDE SEQUENCE</scope>
    <source>
        <strain evidence="3">S-191538</strain>
    </source>
</reference>
<dbReference type="Pfam" id="PF12796">
    <property type="entry name" value="Ank_2"/>
    <property type="match status" value="1"/>
</dbReference>
<organism evidence="3 4">
    <name type="scientific">Papaver nudicaule</name>
    <name type="common">Iceland poppy</name>
    <dbReference type="NCBI Taxonomy" id="74823"/>
    <lineage>
        <taxon>Eukaryota</taxon>
        <taxon>Viridiplantae</taxon>
        <taxon>Streptophyta</taxon>
        <taxon>Embryophyta</taxon>
        <taxon>Tracheophyta</taxon>
        <taxon>Spermatophyta</taxon>
        <taxon>Magnoliopsida</taxon>
        <taxon>Ranunculales</taxon>
        <taxon>Papaveraceae</taxon>
        <taxon>Papaveroideae</taxon>
        <taxon>Papaver</taxon>
    </lineage>
</organism>
<name>A0AA41SBU6_PAPNU</name>
<dbReference type="Gene3D" id="1.25.40.20">
    <property type="entry name" value="Ankyrin repeat-containing domain"/>
    <property type="match status" value="1"/>
</dbReference>
<gene>
    <name evidence="3" type="ORF">MKW94_006707</name>
</gene>
<accession>A0AA41SBU6</accession>
<feature type="repeat" description="ANK" evidence="1">
    <location>
        <begin position="51"/>
        <end position="73"/>
    </location>
</feature>
<feature type="signal peptide" evidence="2">
    <location>
        <begin position="1"/>
        <end position="16"/>
    </location>
</feature>
<comment type="caution">
    <text evidence="3">The sequence shown here is derived from an EMBL/GenBank/DDBJ whole genome shotgun (WGS) entry which is preliminary data.</text>
</comment>
<protein>
    <submittedName>
        <fullName evidence="3">Uncharacterized protein</fullName>
    </submittedName>
</protein>
<feature type="chain" id="PRO_5041215385" evidence="2">
    <location>
        <begin position="17"/>
        <end position="367"/>
    </location>
</feature>
<dbReference type="PROSITE" id="PS50297">
    <property type="entry name" value="ANK_REP_REGION"/>
    <property type="match status" value="1"/>
</dbReference>
<sequence>MFAVFLFFFFVENNYTLHVALYKALDKNDWESAKSYLEDHPNAVSARITSTGETALHIAANFGRVHLVKKLLELMPKEALEIRSHANFTALSLTAIEGSTKIAKLMVEKNSNILRIQNRHHQIPLVVSAINGNEDLIASLQQDVIFILMHDNTFIDVALDVLQRFSSLATAPDADGMSIINVLARKPSAFPSGNRHGFLQQFIYTFREIGRVWKALTRLVPGVKEMYEKKVIHVQVLELLKVICPQISNLNVQQLANAGAYNAIFLTASFGIIEFFKELLNSSPHLIYSINSDKQGIGLFQEAVLARQHNIYNFISQLGIKNDRAGILTTHSRNNMLHLAGFMAPPSQLERVSGAALQMQREIQWFL</sequence>
<dbReference type="InterPro" id="IPR002110">
    <property type="entry name" value="Ankyrin_rpt"/>
</dbReference>
<evidence type="ECO:0000256" key="1">
    <source>
        <dbReference type="PROSITE-ProRule" id="PRU00023"/>
    </source>
</evidence>
<evidence type="ECO:0000313" key="3">
    <source>
        <dbReference type="EMBL" id="MCL7031613.1"/>
    </source>
</evidence>
<dbReference type="Proteomes" id="UP001177140">
    <property type="component" value="Unassembled WGS sequence"/>
</dbReference>